<feature type="domain" description="N-acetyltransferase" evidence="1">
    <location>
        <begin position="15"/>
        <end position="178"/>
    </location>
</feature>
<dbReference type="InterPro" id="IPR016181">
    <property type="entry name" value="Acyl_CoA_acyltransferase"/>
</dbReference>
<keyword evidence="3" id="KW-1185">Reference proteome</keyword>
<dbReference type="SUPFAM" id="SSF55729">
    <property type="entry name" value="Acyl-CoA N-acyltransferases (Nat)"/>
    <property type="match status" value="1"/>
</dbReference>
<dbReference type="PROSITE" id="PS51186">
    <property type="entry name" value="GNAT"/>
    <property type="match status" value="1"/>
</dbReference>
<reference evidence="2 3" key="1">
    <citation type="submission" date="2019-03" db="EMBL/GenBank/DDBJ databases">
        <title>Genomic Encyclopedia of Type Strains, Phase IV (KMG-IV): sequencing the most valuable type-strain genomes for metagenomic binning, comparative biology and taxonomic classification.</title>
        <authorList>
            <person name="Goeker M."/>
        </authorList>
    </citation>
    <scope>NUCLEOTIDE SEQUENCE [LARGE SCALE GENOMIC DNA]</scope>
    <source>
        <strain evidence="2 3">LX-B</strain>
    </source>
</reference>
<evidence type="ECO:0000313" key="3">
    <source>
        <dbReference type="Proteomes" id="UP000295008"/>
    </source>
</evidence>
<sequence>MINFTPFPNLTTERLVLRQLSEADLDQFFILKSDERLLKNYDAKPKTYEEARRKLQELIRDIAANRSITWAITLQGRDRLIGSICYWNISPEESKAEIGYELLADWQGRGIMQEAVAAVIEYGFHGMKLQRIEAVPNPGHAKSIKLLERNHFIRGAEFAETDPATGRTLPRVMYTLRRSGNSATETSAAVAQNGHSVTE</sequence>
<dbReference type="AlphaFoldDB" id="A0A4R1QLS4"/>
<keyword evidence="2" id="KW-0808">Transferase</keyword>
<dbReference type="EMBL" id="SLUN01000061">
    <property type="protein sequence ID" value="TCL54659.1"/>
    <property type="molecule type" value="Genomic_DNA"/>
</dbReference>
<dbReference type="Proteomes" id="UP000295008">
    <property type="component" value="Unassembled WGS sequence"/>
</dbReference>
<evidence type="ECO:0000313" key="2">
    <source>
        <dbReference type="EMBL" id="TCL54659.1"/>
    </source>
</evidence>
<organism evidence="2 3">
    <name type="scientific">Hydrogenispora ethanolica</name>
    <dbReference type="NCBI Taxonomy" id="1082276"/>
    <lineage>
        <taxon>Bacteria</taxon>
        <taxon>Bacillati</taxon>
        <taxon>Bacillota</taxon>
        <taxon>Hydrogenispora</taxon>
    </lineage>
</organism>
<dbReference type="OrthoDB" id="9811523at2"/>
<comment type="caution">
    <text evidence="2">The sequence shown here is derived from an EMBL/GenBank/DDBJ whole genome shotgun (WGS) entry which is preliminary data.</text>
</comment>
<proteinExistence type="predicted"/>
<accession>A0A4R1QLS4</accession>
<dbReference type="GO" id="GO:0016747">
    <property type="term" value="F:acyltransferase activity, transferring groups other than amino-acyl groups"/>
    <property type="evidence" value="ECO:0007669"/>
    <property type="project" value="InterPro"/>
</dbReference>
<protein>
    <submittedName>
        <fullName evidence="2">Ribosomal-protein-alanine N-acetyltransferase</fullName>
    </submittedName>
</protein>
<evidence type="ECO:0000259" key="1">
    <source>
        <dbReference type="PROSITE" id="PS51186"/>
    </source>
</evidence>
<dbReference type="Pfam" id="PF13302">
    <property type="entry name" value="Acetyltransf_3"/>
    <property type="match status" value="1"/>
</dbReference>
<gene>
    <name evidence="2" type="ORF">EDC14_10615</name>
</gene>
<dbReference type="InterPro" id="IPR000182">
    <property type="entry name" value="GNAT_dom"/>
</dbReference>
<dbReference type="Gene3D" id="3.40.630.30">
    <property type="match status" value="1"/>
</dbReference>
<dbReference type="PANTHER" id="PTHR43792">
    <property type="entry name" value="GNAT FAMILY, PUTATIVE (AFU_ORTHOLOGUE AFUA_3G00765)-RELATED-RELATED"/>
    <property type="match status" value="1"/>
</dbReference>
<dbReference type="InterPro" id="IPR051531">
    <property type="entry name" value="N-acetyltransferase"/>
</dbReference>
<name>A0A4R1QLS4_HYDET</name>
<dbReference type="RefSeq" id="WP_132017968.1">
    <property type="nucleotide sequence ID" value="NZ_SLUN01000061.1"/>
</dbReference>